<dbReference type="InterPro" id="IPR012681">
    <property type="entry name" value="NCS1"/>
</dbReference>
<evidence type="ECO:0000256" key="3">
    <source>
        <dbReference type="ARBA" id="ARBA00022692"/>
    </source>
</evidence>
<feature type="transmembrane region" description="Helical" evidence="7">
    <location>
        <begin position="170"/>
        <end position="188"/>
    </location>
</feature>
<dbReference type="FunFam" id="1.10.4160.10:FF:000001">
    <property type="entry name" value="Uracil permease, putative"/>
    <property type="match status" value="1"/>
</dbReference>
<feature type="compositionally biased region" description="Basic and acidic residues" evidence="6">
    <location>
        <begin position="538"/>
        <end position="549"/>
    </location>
</feature>
<feature type="transmembrane region" description="Helical" evidence="7">
    <location>
        <begin position="325"/>
        <end position="347"/>
    </location>
</feature>
<evidence type="ECO:0000256" key="4">
    <source>
        <dbReference type="ARBA" id="ARBA00022989"/>
    </source>
</evidence>
<dbReference type="NCBIfam" id="TIGR00800">
    <property type="entry name" value="ncs1"/>
    <property type="match status" value="1"/>
</dbReference>
<dbReference type="PANTHER" id="PTHR30618:SF2">
    <property type="entry name" value="ALLANTOIN PERMEASE-RELATED"/>
    <property type="match status" value="1"/>
</dbReference>
<dbReference type="OrthoDB" id="2018619at2759"/>
<evidence type="ECO:0000256" key="5">
    <source>
        <dbReference type="ARBA" id="ARBA00023136"/>
    </source>
</evidence>
<dbReference type="GeneID" id="28977801"/>
<sequence>MSAGKRILRAVELQQPSGQRATFLVNKDLLPVPREERLWTALNYWTFWLADSFNVNTFMIASSGVAAGLPWWATWLAVWVGYGCAGCFVALNAYGGAKYHIIFASYIRSSFGIYGGLWPTFNRAAMACVWTGVQGFIGGQAVYTLLLAIWPSIANLSNGIPSSGTDTAHFLSFFLFMLLLTVAVFFPFHTIRHLFTVKAIVAPASGIALLVLCLVKAKGAGDLLTEKAAIQGSKLGWEFVGQLMSCIANMATLATNAVDFASRASKPSDVILPQIISLPFCFAITSLIGILIGSSTTALFGEYVWSPLEVMERFLTVEGGASHGMRAGVAFISIGFIIAQLGTNVAANTLSAGADLTSLFPRFLNIRRGGYVAVAVGFAMCPWKLLGSSTTFATYLSAYSVLLSSIVGVMVCHYYTITRQQLKVHDLYEKEGIYTYWRGINLRAYAAYIAGIAINITGMAGQMGATVSLTATRIYQLSFFTGFGVAFVVYWALCRIWPIPVPTPDEIAQVPAALATADARGELRRQETGESAFGAGAAEKDEKEVDETSRGAVELV</sequence>
<name>A0A0P9EP24_RHOGW</name>
<dbReference type="Proteomes" id="UP000053890">
    <property type="component" value="Unassembled WGS sequence"/>
</dbReference>
<comment type="similarity">
    <text evidence="2">Belongs to the purine-cytosine permease (2.A.39) family.</text>
</comment>
<feature type="transmembrane region" description="Helical" evidence="7">
    <location>
        <begin position="392"/>
        <end position="415"/>
    </location>
</feature>
<dbReference type="PANTHER" id="PTHR30618">
    <property type="entry name" value="NCS1 FAMILY PURINE/PYRIMIDINE TRANSPORTER"/>
    <property type="match status" value="1"/>
</dbReference>
<feature type="transmembrane region" description="Helical" evidence="7">
    <location>
        <begin position="239"/>
        <end position="258"/>
    </location>
</feature>
<proteinExistence type="inferred from homology"/>
<evidence type="ECO:0000256" key="1">
    <source>
        <dbReference type="ARBA" id="ARBA00004141"/>
    </source>
</evidence>
<evidence type="ECO:0000313" key="8">
    <source>
        <dbReference type="EMBL" id="KPV73927.1"/>
    </source>
</evidence>
<feature type="transmembrane region" description="Helical" evidence="7">
    <location>
        <begin position="200"/>
        <end position="219"/>
    </location>
</feature>
<dbReference type="GO" id="GO:0005886">
    <property type="term" value="C:plasma membrane"/>
    <property type="evidence" value="ECO:0007669"/>
    <property type="project" value="TreeGrafter"/>
</dbReference>
<evidence type="ECO:0000256" key="6">
    <source>
        <dbReference type="SAM" id="MobiDB-lite"/>
    </source>
</evidence>
<comment type="subcellular location">
    <subcellularLocation>
        <location evidence="1">Membrane</location>
        <topology evidence="1">Multi-pass membrane protein</topology>
    </subcellularLocation>
</comment>
<evidence type="ECO:0000256" key="2">
    <source>
        <dbReference type="ARBA" id="ARBA00008974"/>
    </source>
</evidence>
<feature type="transmembrane region" description="Helical" evidence="7">
    <location>
        <begin position="129"/>
        <end position="150"/>
    </location>
</feature>
<dbReference type="InterPro" id="IPR045225">
    <property type="entry name" value="Uracil/uridine/allantoin_perm"/>
</dbReference>
<feature type="transmembrane region" description="Helical" evidence="7">
    <location>
        <begin position="368"/>
        <end position="386"/>
    </location>
</feature>
<feature type="transmembrane region" description="Helical" evidence="7">
    <location>
        <begin position="474"/>
        <end position="493"/>
    </location>
</feature>
<gene>
    <name evidence="8" type="ORF">RHOBADRAFT_54512</name>
</gene>
<dbReference type="Gene3D" id="1.10.4160.10">
    <property type="entry name" value="Hydantoin permease"/>
    <property type="match status" value="1"/>
</dbReference>
<keyword evidence="4 7" id="KW-1133">Transmembrane helix</keyword>
<accession>A0A0P9EP24</accession>
<organism evidence="8 9">
    <name type="scientific">Rhodotorula graminis (strain WP1)</name>
    <dbReference type="NCBI Taxonomy" id="578459"/>
    <lineage>
        <taxon>Eukaryota</taxon>
        <taxon>Fungi</taxon>
        <taxon>Dikarya</taxon>
        <taxon>Basidiomycota</taxon>
        <taxon>Pucciniomycotina</taxon>
        <taxon>Microbotryomycetes</taxon>
        <taxon>Sporidiobolales</taxon>
        <taxon>Sporidiobolaceae</taxon>
        <taxon>Rhodotorula</taxon>
    </lineage>
</organism>
<evidence type="ECO:0000256" key="7">
    <source>
        <dbReference type="SAM" id="Phobius"/>
    </source>
</evidence>
<dbReference type="InterPro" id="IPR001248">
    <property type="entry name" value="Pur-cyt_permease"/>
</dbReference>
<keyword evidence="5 7" id="KW-0472">Membrane</keyword>
<reference evidence="8 9" key="1">
    <citation type="journal article" date="2015" name="Front. Microbiol.">
        <title>Genome sequence of the plant growth promoting endophytic yeast Rhodotorula graminis WP1.</title>
        <authorList>
            <person name="Firrincieli A."/>
            <person name="Otillar R."/>
            <person name="Salamov A."/>
            <person name="Schmutz J."/>
            <person name="Khan Z."/>
            <person name="Redman R.S."/>
            <person name="Fleck N.D."/>
            <person name="Lindquist E."/>
            <person name="Grigoriev I.V."/>
            <person name="Doty S.L."/>
        </authorList>
    </citation>
    <scope>NUCLEOTIDE SEQUENCE [LARGE SCALE GENOMIC DNA]</scope>
    <source>
        <strain evidence="8 9">WP1</strain>
    </source>
</reference>
<keyword evidence="9" id="KW-1185">Reference proteome</keyword>
<keyword evidence="3 7" id="KW-0812">Transmembrane</keyword>
<feature type="transmembrane region" description="Helical" evidence="7">
    <location>
        <begin position="278"/>
        <end position="305"/>
    </location>
</feature>
<dbReference type="Pfam" id="PF02133">
    <property type="entry name" value="Transp_cyt_pur"/>
    <property type="match status" value="1"/>
</dbReference>
<feature type="transmembrane region" description="Helical" evidence="7">
    <location>
        <begin position="445"/>
        <end position="468"/>
    </location>
</feature>
<feature type="region of interest" description="Disordered" evidence="6">
    <location>
        <begin position="522"/>
        <end position="556"/>
    </location>
</feature>
<dbReference type="EMBL" id="KQ474081">
    <property type="protein sequence ID" value="KPV73927.1"/>
    <property type="molecule type" value="Genomic_DNA"/>
</dbReference>
<dbReference type="GO" id="GO:0015205">
    <property type="term" value="F:nucleobase transmembrane transporter activity"/>
    <property type="evidence" value="ECO:0007669"/>
    <property type="project" value="TreeGrafter"/>
</dbReference>
<protein>
    <recommendedName>
        <fullName evidence="10">NCS1 nucleoside transporter family</fullName>
    </recommendedName>
</protein>
<feature type="transmembrane region" description="Helical" evidence="7">
    <location>
        <begin position="69"/>
        <end position="91"/>
    </location>
</feature>
<dbReference type="OMA" id="GWNWRAV"/>
<dbReference type="RefSeq" id="XP_018269976.1">
    <property type="nucleotide sequence ID" value="XM_018417353.1"/>
</dbReference>
<evidence type="ECO:0000313" key="9">
    <source>
        <dbReference type="Proteomes" id="UP000053890"/>
    </source>
</evidence>
<dbReference type="AlphaFoldDB" id="A0A0P9EP24"/>
<evidence type="ECO:0008006" key="10">
    <source>
        <dbReference type="Google" id="ProtNLM"/>
    </source>
</evidence>